<comment type="caution">
    <text evidence="2">The sequence shown here is derived from an EMBL/GenBank/DDBJ whole genome shotgun (WGS) entry which is preliminary data.</text>
</comment>
<dbReference type="Proteomes" id="UP000249135">
    <property type="component" value="Unassembled WGS sequence"/>
</dbReference>
<organism evidence="2 3">
    <name type="scientific">Variovorax paradoxus</name>
    <dbReference type="NCBI Taxonomy" id="34073"/>
    <lineage>
        <taxon>Bacteria</taxon>
        <taxon>Pseudomonadati</taxon>
        <taxon>Pseudomonadota</taxon>
        <taxon>Betaproteobacteria</taxon>
        <taxon>Burkholderiales</taxon>
        <taxon>Comamonadaceae</taxon>
        <taxon>Variovorax</taxon>
    </lineage>
</organism>
<protein>
    <submittedName>
        <fullName evidence="2">Uncharacterized protein</fullName>
    </submittedName>
</protein>
<dbReference type="AlphaFoldDB" id="A0A2W5Q7F0"/>
<sequence>MRRIRSLGLAWAAASLLAGTATAQSTAPAPGVYVYEGGAGTLEIRPDGRFKIDTVGANFHTCNVEGRIAQGRGQVSQSACVLSFKPGKDGLTVGTNQSDQCQESCGMRATFVGEYIRPAPACVPTTVSATRKAFKRQYDAKQYAQAQATLAPVLAECEKTLSWLDKGWIRNDLALAQVRAGDKAACLKTLAPLADDAAASDKDIQEGYPPSDADAWLRVVRATRTNLKLCR</sequence>
<feature type="chain" id="PRO_5015839379" evidence="1">
    <location>
        <begin position="24"/>
        <end position="231"/>
    </location>
</feature>
<keyword evidence="1" id="KW-0732">Signal</keyword>
<evidence type="ECO:0000313" key="3">
    <source>
        <dbReference type="Proteomes" id="UP000249135"/>
    </source>
</evidence>
<evidence type="ECO:0000313" key="2">
    <source>
        <dbReference type="EMBL" id="PZQ74211.1"/>
    </source>
</evidence>
<gene>
    <name evidence="2" type="ORF">DI563_12875</name>
</gene>
<reference evidence="2 3" key="1">
    <citation type="submission" date="2017-08" db="EMBL/GenBank/DDBJ databases">
        <title>Infants hospitalized years apart are colonized by the same room-sourced microbial strains.</title>
        <authorList>
            <person name="Brooks B."/>
            <person name="Olm M.R."/>
            <person name="Firek B.A."/>
            <person name="Baker R."/>
            <person name="Thomas B.C."/>
            <person name="Morowitz M.J."/>
            <person name="Banfield J.F."/>
        </authorList>
    </citation>
    <scope>NUCLEOTIDE SEQUENCE [LARGE SCALE GENOMIC DNA]</scope>
    <source>
        <strain evidence="2">S2_005_003_R2_41</strain>
    </source>
</reference>
<evidence type="ECO:0000256" key="1">
    <source>
        <dbReference type="SAM" id="SignalP"/>
    </source>
</evidence>
<feature type="signal peptide" evidence="1">
    <location>
        <begin position="1"/>
        <end position="23"/>
    </location>
</feature>
<accession>A0A2W5Q7F0</accession>
<dbReference type="EMBL" id="QFPP01000142">
    <property type="protein sequence ID" value="PZQ74211.1"/>
    <property type="molecule type" value="Genomic_DNA"/>
</dbReference>
<name>A0A2W5Q7F0_VARPD</name>
<proteinExistence type="predicted"/>